<dbReference type="GO" id="GO:0042597">
    <property type="term" value="C:periplasmic space"/>
    <property type="evidence" value="ECO:0007669"/>
    <property type="project" value="UniProtKB-SubCell"/>
</dbReference>
<dbReference type="PROSITE" id="PS51257">
    <property type="entry name" value="PROKAR_LIPOPROTEIN"/>
    <property type="match status" value="1"/>
</dbReference>
<proteinExistence type="predicted"/>
<keyword evidence="4" id="KW-0249">Electron transport</keyword>
<dbReference type="InterPro" id="IPR002386">
    <property type="entry name" value="Amicyanin/Pseudoazurin"/>
</dbReference>
<dbReference type="CDD" id="cd13921">
    <property type="entry name" value="Amicyanin"/>
    <property type="match status" value="1"/>
</dbReference>
<keyword evidence="3" id="KW-0574">Periplasm</keyword>
<keyword evidence="9" id="KW-1185">Reference proteome</keyword>
<dbReference type="PRINTS" id="PR00155">
    <property type="entry name" value="AMICYANIN"/>
</dbReference>
<keyword evidence="5" id="KW-0479">Metal-binding</keyword>
<name>A0A7X3S9B0_9HYPH</name>
<feature type="binding site" evidence="5">
    <location>
        <position position="63"/>
    </location>
    <ligand>
        <name>Cu cation</name>
        <dbReference type="ChEBI" id="CHEBI:23378"/>
    </ligand>
</feature>
<comment type="caution">
    <text evidence="8">The sequence shown here is derived from an EMBL/GenBank/DDBJ whole genome shotgun (WGS) entry which is preliminary data.</text>
</comment>
<evidence type="ECO:0000313" key="9">
    <source>
        <dbReference type="Proteomes" id="UP000433101"/>
    </source>
</evidence>
<feature type="signal peptide" evidence="6">
    <location>
        <begin position="1"/>
        <end position="27"/>
    </location>
</feature>
<dbReference type="SUPFAM" id="SSF49503">
    <property type="entry name" value="Cupredoxins"/>
    <property type="match status" value="1"/>
</dbReference>
<keyword evidence="6" id="KW-0732">Signal</keyword>
<dbReference type="InterPro" id="IPR052721">
    <property type="entry name" value="ET_Amicyanin"/>
</dbReference>
<dbReference type="InterPro" id="IPR008972">
    <property type="entry name" value="Cupredoxin"/>
</dbReference>
<accession>A0A7X3S9B0</accession>
<dbReference type="InterPro" id="IPR035668">
    <property type="entry name" value="Amicyanin"/>
</dbReference>
<feature type="domain" description="EfeO-type cupredoxin-like" evidence="7">
    <location>
        <begin position="15"/>
        <end position="110"/>
    </location>
</feature>
<dbReference type="Pfam" id="PF13473">
    <property type="entry name" value="Cupredoxin_1"/>
    <property type="match status" value="1"/>
</dbReference>
<evidence type="ECO:0000259" key="7">
    <source>
        <dbReference type="Pfam" id="PF13473"/>
    </source>
</evidence>
<dbReference type="Gene3D" id="2.60.40.420">
    <property type="entry name" value="Cupredoxins - blue copper proteins"/>
    <property type="match status" value="1"/>
</dbReference>
<dbReference type="RefSeq" id="WP_160776825.1">
    <property type="nucleotide sequence ID" value="NZ_WUMV01000008.1"/>
</dbReference>
<dbReference type="Proteomes" id="UP000433101">
    <property type="component" value="Unassembled WGS sequence"/>
</dbReference>
<keyword evidence="2" id="KW-0813">Transport</keyword>
<feature type="binding site" evidence="5">
    <location>
        <position position="101"/>
    </location>
    <ligand>
        <name>Cu cation</name>
        <dbReference type="ChEBI" id="CHEBI:23378"/>
    </ligand>
</feature>
<comment type="subcellular location">
    <subcellularLocation>
        <location evidence="1">Periplasm</location>
    </subcellularLocation>
</comment>
<dbReference type="PANTHER" id="PTHR36507:SF1">
    <property type="entry name" value="BLL1555 PROTEIN"/>
    <property type="match status" value="1"/>
</dbReference>
<evidence type="ECO:0000256" key="5">
    <source>
        <dbReference type="PIRSR" id="PIRSR602386-1"/>
    </source>
</evidence>
<evidence type="ECO:0000256" key="6">
    <source>
        <dbReference type="SAM" id="SignalP"/>
    </source>
</evidence>
<dbReference type="InterPro" id="IPR028096">
    <property type="entry name" value="EfeO_Cupredoxin"/>
</dbReference>
<evidence type="ECO:0000256" key="2">
    <source>
        <dbReference type="ARBA" id="ARBA00022448"/>
    </source>
</evidence>
<feature type="binding site" evidence="5">
    <location>
        <position position="98"/>
    </location>
    <ligand>
        <name>Cu cation</name>
        <dbReference type="ChEBI" id="CHEBI:23378"/>
    </ligand>
</feature>
<evidence type="ECO:0000256" key="3">
    <source>
        <dbReference type="ARBA" id="ARBA00022764"/>
    </source>
</evidence>
<feature type="chain" id="PRO_5030696970" evidence="6">
    <location>
        <begin position="28"/>
        <end position="113"/>
    </location>
</feature>
<comment type="cofactor">
    <cofactor evidence="5">
        <name>Cu cation</name>
        <dbReference type="ChEBI" id="CHEBI:23378"/>
    </cofactor>
    <text evidence="5">Binds 1 copper ion per subunit.</text>
</comment>
<gene>
    <name evidence="8" type="ORF">GR183_16765</name>
</gene>
<dbReference type="AlphaFoldDB" id="A0A7X3S9B0"/>
<organism evidence="8 9">
    <name type="scientific">Stappia sediminis</name>
    <dbReference type="NCBI Taxonomy" id="2692190"/>
    <lineage>
        <taxon>Bacteria</taxon>
        <taxon>Pseudomonadati</taxon>
        <taxon>Pseudomonadota</taxon>
        <taxon>Alphaproteobacteria</taxon>
        <taxon>Hyphomicrobiales</taxon>
        <taxon>Stappiaceae</taxon>
        <taxon>Stappia</taxon>
    </lineage>
</organism>
<evidence type="ECO:0000256" key="1">
    <source>
        <dbReference type="ARBA" id="ARBA00004418"/>
    </source>
</evidence>
<keyword evidence="5" id="KW-0186">Copper</keyword>
<dbReference type="GO" id="GO:0009055">
    <property type="term" value="F:electron transfer activity"/>
    <property type="evidence" value="ECO:0007669"/>
    <property type="project" value="InterPro"/>
</dbReference>
<evidence type="ECO:0000313" key="8">
    <source>
        <dbReference type="EMBL" id="MXN66570.1"/>
    </source>
</evidence>
<dbReference type="GO" id="GO:0005507">
    <property type="term" value="F:copper ion binding"/>
    <property type="evidence" value="ECO:0007669"/>
    <property type="project" value="InterPro"/>
</dbReference>
<dbReference type="PANTHER" id="PTHR36507">
    <property type="entry name" value="BLL1555 PROTEIN"/>
    <property type="match status" value="1"/>
</dbReference>
<protein>
    <submittedName>
        <fullName evidence="8">Copper-binding protein</fullName>
    </submittedName>
</protein>
<evidence type="ECO:0000256" key="4">
    <source>
        <dbReference type="ARBA" id="ARBA00022982"/>
    </source>
</evidence>
<reference evidence="8 9" key="1">
    <citation type="submission" date="2019-12" db="EMBL/GenBank/DDBJ databases">
        <authorList>
            <person name="Li M."/>
        </authorList>
    </citation>
    <scope>NUCLEOTIDE SEQUENCE [LARGE SCALE GENOMIC DNA]</scope>
    <source>
        <strain evidence="8 9">GBMRC 2046</strain>
    </source>
</reference>
<sequence>MHRFGQICGALSGAAFSLMLACCAAYAGQTHQVIIQKFEFVPANLTIKRGDTVEFVNKDIAPHTASEESDFLWDTGELVRNQSARIEFTKAGTSKYFCVFHPHMKAEIIVTAN</sequence>
<dbReference type="EMBL" id="WUMV01000008">
    <property type="protein sequence ID" value="MXN66570.1"/>
    <property type="molecule type" value="Genomic_DNA"/>
</dbReference>